<feature type="region of interest" description="Disordered" evidence="2">
    <location>
        <begin position="1"/>
        <end position="35"/>
    </location>
</feature>
<evidence type="ECO:0000256" key="2">
    <source>
        <dbReference type="SAM" id="MobiDB-lite"/>
    </source>
</evidence>
<accession>F4H141</accession>
<dbReference type="STRING" id="590998.Celf_3296"/>
<dbReference type="Proteomes" id="UP000008460">
    <property type="component" value="Chromosome"/>
</dbReference>
<dbReference type="SUPFAM" id="SSF51658">
    <property type="entry name" value="Xylose isomerase-like"/>
    <property type="match status" value="1"/>
</dbReference>
<sequence>MTTGVGHEVPAGPAASTAAAATGTDPTPAGTGADLSRLSLNTATTKHWTLREAVDGAVRAGLSSIGPWRDRVQEVGAEQAARIIADAGLRVSSLCRGGFLTTDDDAAARAALDDNRRAIVEAATLGTRELVMVVGGLPAATAPGGPARPYPAARPGGVRGGADDPARDLVAARERVVDRIGELAPFAAGHGVRLVLEPLHPIFAADRAVISTLGQALDVAEPFPAEVVGVVVDTYHVWWDPDLQRQVARAGAAGRIAGYQVCDWVLPLAADPLLSRGHVGDGYVDFASITRWVRDAGYTGDVEVEIFHEDVWGAPGDETLATMSERYVRHVLPHL</sequence>
<dbReference type="InterPro" id="IPR013022">
    <property type="entry name" value="Xyl_isomerase-like_TIM-brl"/>
</dbReference>
<reference evidence="4 5" key="1">
    <citation type="submission" date="2011-04" db="EMBL/GenBank/DDBJ databases">
        <title>Complete sequence of Cellulomonas fimi ATCC 484.</title>
        <authorList>
            <consortium name="US DOE Joint Genome Institute"/>
            <person name="Lucas S."/>
            <person name="Han J."/>
            <person name="Lapidus A."/>
            <person name="Cheng J.-F."/>
            <person name="Goodwin L."/>
            <person name="Pitluck S."/>
            <person name="Peters L."/>
            <person name="Chertkov O."/>
            <person name="Detter J.C."/>
            <person name="Han C."/>
            <person name="Tapia R."/>
            <person name="Land M."/>
            <person name="Hauser L."/>
            <person name="Kyrpides N."/>
            <person name="Ivanova N."/>
            <person name="Ovchinnikova G."/>
            <person name="Pagani I."/>
            <person name="Mead D."/>
            <person name="Brumm P."/>
            <person name="Woyke T."/>
        </authorList>
    </citation>
    <scope>NUCLEOTIDE SEQUENCE [LARGE SCALE GENOMIC DNA]</scope>
    <source>
        <strain evidence="5">ATCC 484 / DSM 20113 / JCM 1341 / NBRC 15513 / NCIMB 8980 / NCTC 7547</strain>
    </source>
</reference>
<dbReference type="GO" id="GO:0016853">
    <property type="term" value="F:isomerase activity"/>
    <property type="evidence" value="ECO:0007669"/>
    <property type="project" value="UniProtKB-KW"/>
</dbReference>
<dbReference type="AlphaFoldDB" id="F4H141"/>
<keyword evidence="5" id="KW-1185">Reference proteome</keyword>
<evidence type="ECO:0000256" key="1">
    <source>
        <dbReference type="ARBA" id="ARBA00023277"/>
    </source>
</evidence>
<dbReference type="eggNOG" id="COG1082">
    <property type="taxonomic scope" value="Bacteria"/>
</dbReference>
<dbReference type="InterPro" id="IPR050312">
    <property type="entry name" value="IolE/XylAMocC-like"/>
</dbReference>
<dbReference type="EMBL" id="CP002666">
    <property type="protein sequence ID" value="AEE47410.1"/>
    <property type="molecule type" value="Genomic_DNA"/>
</dbReference>
<evidence type="ECO:0000313" key="4">
    <source>
        <dbReference type="EMBL" id="AEE47410.1"/>
    </source>
</evidence>
<evidence type="ECO:0000313" key="5">
    <source>
        <dbReference type="Proteomes" id="UP000008460"/>
    </source>
</evidence>
<organism evidence="4 5">
    <name type="scientific">Cellulomonas fimi (strain ATCC 484 / DSM 20113 / JCM 1341 / CCUG 24087 / LMG 16345 / NBRC 15513 / NCIMB 8980 / NCTC 7547 / NRS-133)</name>
    <dbReference type="NCBI Taxonomy" id="590998"/>
    <lineage>
        <taxon>Bacteria</taxon>
        <taxon>Bacillati</taxon>
        <taxon>Actinomycetota</taxon>
        <taxon>Actinomycetes</taxon>
        <taxon>Micrococcales</taxon>
        <taxon>Cellulomonadaceae</taxon>
        <taxon>Cellulomonas</taxon>
    </lineage>
</organism>
<dbReference type="KEGG" id="cfi:Celf_3296"/>
<evidence type="ECO:0000259" key="3">
    <source>
        <dbReference type="Pfam" id="PF01261"/>
    </source>
</evidence>
<keyword evidence="1" id="KW-0119">Carbohydrate metabolism</keyword>
<dbReference type="PANTHER" id="PTHR12110:SF52">
    <property type="entry name" value="XYLOSE ISOMERASE"/>
    <property type="match status" value="1"/>
</dbReference>
<dbReference type="PANTHER" id="PTHR12110">
    <property type="entry name" value="HYDROXYPYRUVATE ISOMERASE"/>
    <property type="match status" value="1"/>
</dbReference>
<dbReference type="InterPro" id="IPR036237">
    <property type="entry name" value="Xyl_isomerase-like_sf"/>
</dbReference>
<name>F4H141_CELFA</name>
<protein>
    <submittedName>
        <fullName evidence="4">Xylose isomerase domain-containing protein TIM barrel</fullName>
    </submittedName>
</protein>
<gene>
    <name evidence="4" type="ordered locus">Celf_3296</name>
</gene>
<keyword evidence="4" id="KW-0413">Isomerase</keyword>
<dbReference type="Gene3D" id="3.20.20.150">
    <property type="entry name" value="Divalent-metal-dependent TIM barrel enzymes"/>
    <property type="match status" value="1"/>
</dbReference>
<proteinExistence type="predicted"/>
<dbReference type="Pfam" id="PF01261">
    <property type="entry name" value="AP_endonuc_2"/>
    <property type="match status" value="1"/>
</dbReference>
<feature type="compositionally biased region" description="Low complexity" evidence="2">
    <location>
        <begin position="10"/>
        <end position="33"/>
    </location>
</feature>
<dbReference type="HOGENOM" id="CLU_058777_0_0_11"/>
<feature type="domain" description="Xylose isomerase-like TIM barrel" evidence="3">
    <location>
        <begin position="57"/>
        <end position="315"/>
    </location>
</feature>